<dbReference type="GO" id="GO:0006783">
    <property type="term" value="P:heme biosynthetic process"/>
    <property type="evidence" value="ECO:0007669"/>
    <property type="project" value="TreeGrafter"/>
</dbReference>
<dbReference type="SUPFAM" id="SSF52218">
    <property type="entry name" value="Flavoproteins"/>
    <property type="match status" value="1"/>
</dbReference>
<dbReference type="STRING" id="1776384.GCA_900086585_01728"/>
<dbReference type="GO" id="GO:0010181">
    <property type="term" value="F:FMN binding"/>
    <property type="evidence" value="ECO:0007669"/>
    <property type="project" value="InterPro"/>
</dbReference>
<dbReference type="Proteomes" id="UP000284841">
    <property type="component" value="Unassembled WGS sequence"/>
</dbReference>
<dbReference type="PROSITE" id="PS50902">
    <property type="entry name" value="FLAVODOXIN_LIKE"/>
    <property type="match status" value="1"/>
</dbReference>
<dbReference type="GO" id="GO:0009055">
    <property type="term" value="F:electron transfer activity"/>
    <property type="evidence" value="ECO:0007669"/>
    <property type="project" value="InterPro"/>
</dbReference>
<dbReference type="GO" id="GO:0016651">
    <property type="term" value="F:oxidoreductase activity, acting on NAD(P)H"/>
    <property type="evidence" value="ECO:0007669"/>
    <property type="project" value="UniProtKB-ARBA"/>
</dbReference>
<evidence type="ECO:0000313" key="3">
    <source>
        <dbReference type="Proteomes" id="UP000284841"/>
    </source>
</evidence>
<dbReference type="PANTHER" id="PTHR38030:SF2">
    <property type="entry name" value="PROTOPORPHYRINOGEN IX DEHYDROGENASE [QUINONE]"/>
    <property type="match status" value="1"/>
</dbReference>
<evidence type="ECO:0000259" key="1">
    <source>
        <dbReference type="PROSITE" id="PS50902"/>
    </source>
</evidence>
<dbReference type="PROSITE" id="PS00201">
    <property type="entry name" value="FLAVODOXIN"/>
    <property type="match status" value="1"/>
</dbReference>
<dbReference type="EMBL" id="QRMS01000004">
    <property type="protein sequence ID" value="RHJ86021.1"/>
    <property type="molecule type" value="Genomic_DNA"/>
</dbReference>
<dbReference type="AlphaFoldDB" id="A0A415DYY7"/>
<accession>A0A415DYY7</accession>
<sequence>MKIAVVYTSKYGTTQQYAQWIAKDVGADLLRQDACKVKDLEKYECLVFGGPIHAGGILGIRFLQKNYKKLSDKKIFVFAVGLNIEDPAVQQECREINFVKTIKDLPCYFLRGGYDPSKVTGMDKRLMGIVKKMIAGKGEMTESERELLDAIEQGADYTSYSATYDLVYAIQTLHLETKSW</sequence>
<reference evidence="2 3" key="1">
    <citation type="submission" date="2018-08" db="EMBL/GenBank/DDBJ databases">
        <title>A genome reference for cultivated species of the human gut microbiota.</title>
        <authorList>
            <person name="Zou Y."/>
            <person name="Xue W."/>
            <person name="Luo G."/>
        </authorList>
    </citation>
    <scope>NUCLEOTIDE SEQUENCE [LARGE SCALE GENOMIC DNA]</scope>
    <source>
        <strain evidence="2 3">AM07-24</strain>
    </source>
</reference>
<comment type="caution">
    <text evidence="2">The sequence shown here is derived from an EMBL/GenBank/DDBJ whole genome shotgun (WGS) entry which is preliminary data.</text>
</comment>
<dbReference type="InterPro" id="IPR029039">
    <property type="entry name" value="Flavoprotein-like_sf"/>
</dbReference>
<organism evidence="2 3">
    <name type="scientific">Emergencia timonensis</name>
    <dbReference type="NCBI Taxonomy" id="1776384"/>
    <lineage>
        <taxon>Bacteria</taxon>
        <taxon>Bacillati</taxon>
        <taxon>Bacillota</taxon>
        <taxon>Clostridia</taxon>
        <taxon>Peptostreptococcales</taxon>
        <taxon>Anaerovoracaceae</taxon>
        <taxon>Emergencia</taxon>
    </lineage>
</organism>
<dbReference type="OrthoDB" id="2146857at2"/>
<dbReference type="InterPro" id="IPR052200">
    <property type="entry name" value="Protoporphyrinogen_IX_DH"/>
</dbReference>
<dbReference type="InterPro" id="IPR026816">
    <property type="entry name" value="Flavodoxin_dom"/>
</dbReference>
<name>A0A415DYY7_9FIRM</name>
<feature type="domain" description="Flavodoxin-like" evidence="1">
    <location>
        <begin position="3"/>
        <end position="180"/>
    </location>
</feature>
<dbReference type="PANTHER" id="PTHR38030">
    <property type="entry name" value="PROTOPORPHYRINOGEN IX DEHYDROGENASE [MENAQUINONE]"/>
    <property type="match status" value="1"/>
</dbReference>
<dbReference type="Pfam" id="PF12724">
    <property type="entry name" value="Flavodoxin_5"/>
    <property type="match status" value="1"/>
</dbReference>
<evidence type="ECO:0000313" key="2">
    <source>
        <dbReference type="EMBL" id="RHJ86021.1"/>
    </source>
</evidence>
<proteinExistence type="predicted"/>
<dbReference type="Gene3D" id="3.40.50.360">
    <property type="match status" value="1"/>
</dbReference>
<protein>
    <submittedName>
        <fullName evidence="2">Flavodoxin</fullName>
    </submittedName>
</protein>
<gene>
    <name evidence="2" type="ORF">DW099_14375</name>
</gene>
<keyword evidence="3" id="KW-1185">Reference proteome</keyword>
<dbReference type="RefSeq" id="WP_067536625.1">
    <property type="nucleotide sequence ID" value="NZ_AP025567.1"/>
</dbReference>
<dbReference type="InterPro" id="IPR001226">
    <property type="entry name" value="Flavodoxin_CS"/>
</dbReference>
<dbReference type="GO" id="GO:0070819">
    <property type="term" value="F:menaquinone-dependent protoporphyrinogen oxidase activity"/>
    <property type="evidence" value="ECO:0007669"/>
    <property type="project" value="TreeGrafter"/>
</dbReference>
<dbReference type="GeneID" id="83004102"/>
<dbReference type="InterPro" id="IPR008254">
    <property type="entry name" value="Flavodoxin/NO_synth"/>
</dbReference>